<name>A0A0B8R7J5_LISMN</name>
<evidence type="ECO:0000313" key="16">
    <source>
        <dbReference type="Proteomes" id="UP000528151"/>
    </source>
</evidence>
<dbReference type="Proteomes" id="UP000544530">
    <property type="component" value="Unassembled WGS sequence"/>
</dbReference>
<dbReference type="EMBL" id="AANEHK010000019">
    <property type="protein sequence ID" value="EDO0987142.1"/>
    <property type="molecule type" value="Genomic_DNA"/>
</dbReference>
<reference evidence="8 17" key="7">
    <citation type="submission" date="2020-06" db="EMBL/GenBank/DDBJ databases">
        <title>Two Listeria outbreaks in Switzerland in 2018 and 2020.</title>
        <authorList>
            <person name="Stevens M.J.A."/>
            <person name="Bloemberg G."/>
            <person name="Nusch-Inderbinnen M."/>
            <person name="Stephan R."/>
        </authorList>
    </citation>
    <scope>NUCLEOTIDE SEQUENCE [LARGE SCALE GENOMIC DNA]</scope>
    <source>
        <strain evidence="8 17">N18-0707</strain>
    </source>
</reference>
<dbReference type="KEGG" id="lmv:Y193_10370"/>
<dbReference type="InterPro" id="IPR046237">
    <property type="entry name" value="DUF6270"/>
</dbReference>
<dbReference type="EMBL" id="JACAVN010000010">
    <property type="protein sequence ID" value="NYA02777.1"/>
    <property type="molecule type" value="Genomic_DNA"/>
</dbReference>
<evidence type="ECO:0000313" key="3">
    <source>
        <dbReference type="EMBL" id="EAG4463201.1"/>
    </source>
</evidence>
<dbReference type="EMBL" id="AAAJWF010000001">
    <property type="protein sequence ID" value="EAC7479659.1"/>
    <property type="molecule type" value="Genomic_DNA"/>
</dbReference>
<dbReference type="Proteomes" id="UP000368512">
    <property type="component" value="Unassembled WGS sequence"/>
</dbReference>
<evidence type="ECO:0000313" key="2">
    <source>
        <dbReference type="EMBL" id="EAC7479659.1"/>
    </source>
</evidence>
<dbReference type="Proteomes" id="UP000467536">
    <property type="component" value="Unassembled WGS sequence"/>
</dbReference>
<dbReference type="EMBL" id="AABEKY010000004">
    <property type="protein sequence ID" value="EAG9387454.1"/>
    <property type="molecule type" value="Genomic_DNA"/>
</dbReference>
<dbReference type="EMBL" id="QXLS01000001">
    <property type="protein sequence ID" value="RKA10635.1"/>
    <property type="molecule type" value="Genomic_DNA"/>
</dbReference>
<dbReference type="EMBL" id="AABGUK010000001">
    <property type="protein sequence ID" value="EAH4240589.1"/>
    <property type="molecule type" value="Genomic_DNA"/>
</dbReference>
<dbReference type="EMBL" id="AAAIXK010000001">
    <property type="protein sequence ID" value="EAC5548968.1"/>
    <property type="molecule type" value="Genomic_DNA"/>
</dbReference>
<gene>
    <name evidence="1" type="ORF">ARY78_00810</name>
    <name evidence="3" type="ORF">CA369_12940</name>
    <name evidence="4" type="ORF">CW845_08140</name>
    <name evidence="2" type="ORF">DQ70_03045</name>
    <name evidence="9" type="ORF">DYZ80_00162</name>
    <name evidence="5" type="ORF">E5F58_01080</name>
    <name evidence="6" type="ORF">FV747_14160</name>
    <name evidence="7" type="ORF">GHH22_15650</name>
    <name evidence="8" type="ORF">HZJ64_13115</name>
</gene>
<dbReference type="Proteomes" id="UP000272537">
    <property type="component" value="Unassembled WGS sequence"/>
</dbReference>
<dbReference type="Proteomes" id="UP000365297">
    <property type="component" value="Unassembled WGS sequence"/>
</dbReference>
<dbReference type="EMBL" id="DAAEEB010000017">
    <property type="protein sequence ID" value="HAA8054570.1"/>
    <property type="molecule type" value="Genomic_DNA"/>
</dbReference>
<dbReference type="EMBL" id="AABBZO010000017">
    <property type="protein sequence ID" value="EAG4463201.1"/>
    <property type="molecule type" value="Genomic_DNA"/>
</dbReference>
<evidence type="ECO:0000313" key="10">
    <source>
        <dbReference type="Proteomes" id="UP000272537"/>
    </source>
</evidence>
<reference evidence="7" key="2">
    <citation type="journal article" date="2018" name="Genome Biol.">
        <title>SKESA: strategic k-mer extension for scrupulous assemblies.</title>
        <authorList>
            <person name="Souvorov A."/>
            <person name="Agarwala R."/>
            <person name="Lipman D.J."/>
        </authorList>
    </citation>
    <scope>NUCLEOTIDE SEQUENCE [LARGE SCALE GENOMIC DNA]</scope>
    <source>
        <strain evidence="7">09CEB371LM</strain>
    </source>
</reference>
<evidence type="ECO:0000313" key="6">
    <source>
        <dbReference type="EMBL" id="EDO0987142.1"/>
    </source>
</evidence>
<dbReference type="Proteomes" id="UP000527632">
    <property type="component" value="Unassembled WGS sequence"/>
</dbReference>
<dbReference type="RefSeq" id="WP_003724620.1">
    <property type="nucleotide sequence ID" value="NC_021825.2"/>
</dbReference>
<evidence type="ECO:0000313" key="9">
    <source>
        <dbReference type="EMBL" id="RKA10635.1"/>
    </source>
</evidence>
<evidence type="ECO:0000313" key="13">
    <source>
        <dbReference type="Proteomes" id="UP000467536"/>
    </source>
</evidence>
<dbReference type="AlphaFoldDB" id="A0A0B8R7J5"/>
<comment type="caution">
    <text evidence="7">The sequence shown here is derived from an EMBL/GenBank/DDBJ whole genome shotgun (WGS) entry which is preliminary data.</text>
</comment>
<dbReference type="KEGG" id="lmok:CQ02_05595"/>
<sequence length="668" mass="76946">MKFYIKEIQLTDSNTWKLQGFSEGKINSIQAYYNEIREYKHPEQKLNIAFTQDKNSFTATISVDELASLSLPNNQTVWKFKVNNDYPYTHLITDGPIINKPFQPENSLYKYHFDFPEGILTLVSKPIELLASIEEYKLDSDVMSGSIKIKSPLPSNQFNAKLIFKRRPTPSFYLFHEQQQSFDLGLITENIVNFSIPTKDLSTAFLVDNTNILDAIIEVSSSHNKTGLSAFISIDADMKPAIPREIKIAAPLFATLRSYITGSNRLSFYFKKNIQGLVSLSQLKETKKDLTLQFKLENSISEGQIVAKRADKKANTFEYNVEQVWPLKKGITKYTAQINKNEFLSGPINRADATWDFFLRSANMPDLPILAPNTIDFSSSGFFNVANNEFMAQLTRNDSNNLACLTAVAPKIKQDITKIAVMGTCFSRNAFNSSPFFNPDYKAFFECSFTQFHSSIISIMTEPANLINLDKYTDIKKSEKPFIEDDWKKDFFTNLKNSDADYFLIDLYPDVIRPVIWLNNNSAITLSYVIEQSQLLNDISYERILDHIDNETYFNEWKGYADQFIEKLTEIIPTDRVILNLGGFTTSYYDEDGEVATYKNKMAIEKNNYFWERLNNYFLSKLPEAKVIDFSKKGYIGDFNYPFGHSFSHFESPYYKDFLKELIYITKS</sequence>
<reference evidence="4 14" key="4">
    <citation type="submission" date="2019-04" db="EMBL/GenBank/DDBJ databases">
        <authorList>
            <consortium name="GenomeTrakr network: Whole genome sequencing for foodborne pathogen traceback"/>
        </authorList>
    </citation>
    <scope>NUCLEOTIDE SEQUENCE [LARGE SCALE GENOMIC DNA]</scope>
    <source>
        <strain evidence="4 14">CFSAN072474</strain>
    </source>
</reference>
<evidence type="ECO:0000313" key="11">
    <source>
        <dbReference type="Proteomes" id="UP000365297"/>
    </source>
</evidence>
<dbReference type="Proteomes" id="UP000528151">
    <property type="component" value="Unassembled WGS sequence"/>
</dbReference>
<proteinExistence type="predicted"/>
<protein>
    <submittedName>
        <fullName evidence="7">Teichoic acid biosynthesis protein</fullName>
    </submittedName>
</protein>
<evidence type="ECO:0000313" key="14">
    <source>
        <dbReference type="Proteomes" id="UP000522199"/>
    </source>
</evidence>
<reference evidence="9 10" key="1">
    <citation type="journal article" date="2018" name="BMC Genomics">
        <title>Genes significantly associated with lineage II food isolates of Listeria monocytogenes.</title>
        <authorList>
            <person name="Pirone-Davies C."/>
            <person name="Chen Y."/>
            <person name="Pightling A."/>
            <person name="Ryan G."/>
            <person name="Wang Y."/>
            <person name="Yao K."/>
            <person name="Hoffmann M."/>
            <person name="Allard M.W."/>
        </authorList>
    </citation>
    <scope>NUCLEOTIDE SEQUENCE [LARGE SCALE GENOMIC DNA]</scope>
    <source>
        <strain evidence="9 10">PNUSAL000550</strain>
    </source>
</reference>
<evidence type="ECO:0000313" key="1">
    <source>
        <dbReference type="EMBL" id="EAC5548968.1"/>
    </source>
</evidence>
<evidence type="ECO:0000313" key="5">
    <source>
        <dbReference type="EMBL" id="EAH4240589.1"/>
    </source>
</evidence>
<evidence type="ECO:0000313" key="15">
    <source>
        <dbReference type="Proteomes" id="UP000527632"/>
    </source>
</evidence>
<reference evidence="7" key="6">
    <citation type="submission" date="2019-10" db="EMBL/GenBank/DDBJ databases">
        <authorList>
            <consortium name="NCBI Pathogen Detection Project"/>
        </authorList>
    </citation>
    <scope>NUCLEOTIDE SEQUENCE</scope>
    <source>
        <strain evidence="7">09CEB371LM</strain>
    </source>
</reference>
<evidence type="ECO:0000313" key="12">
    <source>
        <dbReference type="Proteomes" id="UP000368512"/>
    </source>
</evidence>
<reference evidence="6 13" key="5">
    <citation type="submission" date="2019-08" db="EMBL/GenBank/DDBJ databases">
        <authorList>
            <person name="Ashton P.M."/>
            <person name="Dallman T."/>
            <person name="Nair S."/>
            <person name="De Pinna E."/>
            <person name="Peters T."/>
            <person name="Grant K."/>
        </authorList>
    </citation>
    <scope>NUCLEOTIDE SEQUENCE [LARGE SCALE GENOMIC DNA]</scope>
    <source>
        <strain evidence="6 13">788324</strain>
    </source>
</reference>
<reference evidence="11 12" key="3">
    <citation type="submission" date="2018-06" db="EMBL/GenBank/DDBJ databases">
        <authorList>
            <consortium name="GenomeTrakr: Next Generation Sequencing Network for Food Pathogen Tracability"/>
        </authorList>
    </citation>
    <scope>NUCLEOTIDE SEQUENCE [LARGE SCALE GENOMIC DNA]</scope>
    <source>
        <strain evidence="2 12">CFSAN008042</strain>
        <strain evidence="3 16">CFSAN063727</strain>
        <strain evidence="1 11">FDA00007096</strain>
        <strain evidence="5 15">LS1344</strain>
    </source>
</reference>
<organism evidence="7">
    <name type="scientific">Listeria monocytogenes</name>
    <dbReference type="NCBI Taxonomy" id="1639"/>
    <lineage>
        <taxon>Bacteria</taxon>
        <taxon>Bacillati</taxon>
        <taxon>Bacillota</taxon>
        <taxon>Bacilli</taxon>
        <taxon>Bacillales</taxon>
        <taxon>Listeriaceae</taxon>
        <taxon>Listeria</taxon>
    </lineage>
</organism>
<dbReference type="Proteomes" id="UP000840039">
    <property type="component" value="Unassembled WGS sequence"/>
</dbReference>
<evidence type="ECO:0000313" key="8">
    <source>
        <dbReference type="EMBL" id="NYA02777.1"/>
    </source>
</evidence>
<dbReference type="Pfam" id="PF19786">
    <property type="entry name" value="DUF6270"/>
    <property type="match status" value="1"/>
</dbReference>
<dbReference type="Proteomes" id="UP000522199">
    <property type="component" value="Unassembled WGS sequence"/>
</dbReference>
<evidence type="ECO:0000313" key="4">
    <source>
        <dbReference type="EMBL" id="EAG9387454.1"/>
    </source>
</evidence>
<accession>A0A0B8R7J5</accession>
<evidence type="ECO:0000313" key="7">
    <source>
        <dbReference type="EMBL" id="HAA8054570.1"/>
    </source>
</evidence>
<evidence type="ECO:0000313" key="17">
    <source>
        <dbReference type="Proteomes" id="UP000544530"/>
    </source>
</evidence>